<evidence type="ECO:0000256" key="1">
    <source>
        <dbReference type="SAM" id="SignalP"/>
    </source>
</evidence>
<comment type="caution">
    <text evidence="2">The sequence shown here is derived from an EMBL/GenBank/DDBJ whole genome shotgun (WGS) entry which is preliminary data.</text>
</comment>
<accession>A0AAV0ADB7</accession>
<protein>
    <submittedName>
        <fullName evidence="2">Uncharacterized protein</fullName>
    </submittedName>
</protein>
<dbReference type="AlphaFoldDB" id="A0AAV0ADB7"/>
<gene>
    <name evidence="2" type="ORF">PPACK8108_LOCUS83</name>
</gene>
<keyword evidence="3" id="KW-1185">Reference proteome</keyword>
<keyword evidence="1" id="KW-0732">Signal</keyword>
<dbReference type="EMBL" id="CALTRL010000007">
    <property type="protein sequence ID" value="CAH7665796.1"/>
    <property type="molecule type" value="Genomic_DNA"/>
</dbReference>
<evidence type="ECO:0000313" key="3">
    <source>
        <dbReference type="Proteomes" id="UP001153365"/>
    </source>
</evidence>
<proteinExistence type="predicted"/>
<evidence type="ECO:0000313" key="2">
    <source>
        <dbReference type="EMBL" id="CAH7665796.1"/>
    </source>
</evidence>
<feature type="chain" id="PRO_5043538486" evidence="1">
    <location>
        <begin position="31"/>
        <end position="230"/>
    </location>
</feature>
<organism evidence="2 3">
    <name type="scientific">Phakopsora pachyrhizi</name>
    <name type="common">Asian soybean rust disease fungus</name>
    <dbReference type="NCBI Taxonomy" id="170000"/>
    <lineage>
        <taxon>Eukaryota</taxon>
        <taxon>Fungi</taxon>
        <taxon>Dikarya</taxon>
        <taxon>Basidiomycota</taxon>
        <taxon>Pucciniomycotina</taxon>
        <taxon>Pucciniomycetes</taxon>
        <taxon>Pucciniales</taxon>
        <taxon>Phakopsoraceae</taxon>
        <taxon>Phakopsora</taxon>
    </lineage>
</organism>
<reference evidence="2" key="1">
    <citation type="submission" date="2022-06" db="EMBL/GenBank/DDBJ databases">
        <authorList>
            <consortium name="SYNGENTA / RWTH Aachen University"/>
        </authorList>
    </citation>
    <scope>NUCLEOTIDE SEQUENCE</scope>
</reference>
<feature type="signal peptide" evidence="1">
    <location>
        <begin position="1"/>
        <end position="30"/>
    </location>
</feature>
<name>A0AAV0ADB7_PHAPC</name>
<dbReference type="Proteomes" id="UP001153365">
    <property type="component" value="Unassembled WGS sequence"/>
</dbReference>
<sequence>MIGASFHSLLITTLSATLWLAGFQSFTVQAGTTQPTLHRRQVPQEWSHGDIVRIVDTLLKKDNPSKISHTIFSLSKHLECFKKLVADQAFTNAKKDGDIKGQEAAIIFASLERNTQRVGQASKACTAIKAKNPEIERLIQHQDAASPGAKENNVLSALLAAESINEIKGDVNRAILTGTFPPAKPGQNNNAGLTCDDEKDEKGCIFTKKLFVPDITEADIKKHLSTKSKS</sequence>